<evidence type="ECO:0000313" key="4">
    <source>
        <dbReference type="Proteomes" id="UP000681720"/>
    </source>
</evidence>
<dbReference type="EMBL" id="CAJOBI010192310">
    <property type="protein sequence ID" value="CAF4965375.1"/>
    <property type="molecule type" value="Genomic_DNA"/>
</dbReference>
<feature type="non-terminal residue" evidence="1">
    <location>
        <position position="33"/>
    </location>
</feature>
<dbReference type="AlphaFoldDB" id="A0A8S2YZW0"/>
<name>A0A8S2YZW0_9BILA</name>
<dbReference type="EMBL" id="CAJOBJ010104299">
    <property type="protein sequence ID" value="CAF4601935.1"/>
    <property type="molecule type" value="Genomic_DNA"/>
</dbReference>
<sequence>MSDSAKEISSIDLGQCSNLIAKQYTAKCDAITL</sequence>
<organism evidence="1 4">
    <name type="scientific">Rotaria magnacalcarata</name>
    <dbReference type="NCBI Taxonomy" id="392030"/>
    <lineage>
        <taxon>Eukaryota</taxon>
        <taxon>Metazoa</taxon>
        <taxon>Spiralia</taxon>
        <taxon>Gnathifera</taxon>
        <taxon>Rotifera</taxon>
        <taxon>Eurotatoria</taxon>
        <taxon>Bdelloidea</taxon>
        <taxon>Philodinida</taxon>
        <taxon>Philodinidae</taxon>
        <taxon>Rotaria</taxon>
    </lineage>
</organism>
<dbReference type="Proteomes" id="UP000681720">
    <property type="component" value="Unassembled WGS sequence"/>
</dbReference>
<gene>
    <name evidence="2" type="ORF">BYL167_LOCUS48643</name>
    <name evidence="1" type="ORF">GIL414_LOCUS38966</name>
    <name evidence="3" type="ORF">SMN809_LOCUS54854</name>
</gene>
<reference evidence="1" key="1">
    <citation type="submission" date="2021-02" db="EMBL/GenBank/DDBJ databases">
        <authorList>
            <person name="Nowell W R."/>
        </authorList>
    </citation>
    <scope>NUCLEOTIDE SEQUENCE</scope>
</reference>
<dbReference type="Proteomes" id="UP000681967">
    <property type="component" value="Unassembled WGS sequence"/>
</dbReference>
<dbReference type="EMBL" id="CAJOBH010142744">
    <property type="protein sequence ID" value="CAF4813008.1"/>
    <property type="molecule type" value="Genomic_DNA"/>
</dbReference>
<dbReference type="Proteomes" id="UP000676336">
    <property type="component" value="Unassembled WGS sequence"/>
</dbReference>
<evidence type="ECO:0000313" key="2">
    <source>
        <dbReference type="EMBL" id="CAF4813008.1"/>
    </source>
</evidence>
<feature type="non-terminal residue" evidence="1">
    <location>
        <position position="1"/>
    </location>
</feature>
<evidence type="ECO:0000313" key="3">
    <source>
        <dbReference type="EMBL" id="CAF4965375.1"/>
    </source>
</evidence>
<comment type="caution">
    <text evidence="1">The sequence shown here is derived from an EMBL/GenBank/DDBJ whole genome shotgun (WGS) entry which is preliminary data.</text>
</comment>
<evidence type="ECO:0000313" key="1">
    <source>
        <dbReference type="EMBL" id="CAF4601935.1"/>
    </source>
</evidence>
<accession>A0A8S2YZW0</accession>
<proteinExistence type="predicted"/>
<protein>
    <submittedName>
        <fullName evidence="1">Uncharacterized protein</fullName>
    </submittedName>
</protein>